<feature type="region of interest" description="Disordered" evidence="1">
    <location>
        <begin position="780"/>
        <end position="811"/>
    </location>
</feature>
<sequence>MSIRIIEKLKNQQGSSLAFVLIIGMIIMIMVASLLAVANSDFTFTQETVESRQAYIDAKSVIEYGKIEINERMKWLEIENTNLKNLYLELERADARSVASIQAQINNKIAEIEAYMKAPYYIGGDEKNIAGTLKEITGESDAVGILNVTPEVVSAQTASSNKELKYIFKITTHKLRRKLDYEVSMNYQAASVSEMTGSIPTIPGDASADWLDTKIDLEKNNKCIIQKNGVDQTGKFDCNYVNNALTVSAPGLSLDVGRDKKNPNDKSVKFNWIQENTLNLTAKDICFTAPFQTVDKNVWKAIFNVKATNELRFKKDYVQNNMENCTNTFEAENMIFEGDLVIKDNSHLIIKCKNLWINGDIKINDPSGTQSSLTIEAENIIVGNYNNNTGGNIILRDKSIINWDCTGSILIRGNVNLLTNVAQDGGKDYGNTFKAKNISIGSEENKSTVTLQNNTKVTWDCENFWLHGNLTAINSRPIIEFKNIKYLKAGDLKLADQTELSVIGATGANANQNQMIVGRIEPIPVAVGENNKHNLSFLNLYSLTCDSLILNDNSQLQIQSNIIKIIGTNGNQVGINASVEKQPAELKADANASNFALDFIKSAEITTEYFDVSGKTYLERTIGNLEIKPISGKLLNVRFANGYRQVLSKVKINNADLLVFGGVVNITGDNIDSLCQIEANAKRIYFDSDLIKFQEQNDGNVRYFAVGDIKTRVSVKTAIQKWGWSKVDNQDVFVNKGSLLSANNYIATVSSDIIPNNLSVEAISPPAWVTLNVSLPTPSEPKGVGGAGGSGGGTTGDVTNGKITTGTEKYY</sequence>
<comment type="caution">
    <text evidence="3">The sequence shown here is derived from an EMBL/GenBank/DDBJ whole genome shotgun (WGS) entry which is preliminary data.</text>
</comment>
<reference evidence="3 4" key="1">
    <citation type="submission" date="2015-09" db="EMBL/GenBank/DDBJ databases">
        <title>Genome sequence of Acetobacterium wieringae DSM 1911.</title>
        <authorList>
            <person name="Poehlein A."/>
            <person name="Bengelsdorf F.R."/>
            <person name="Schiel-Bengelsdorf B."/>
            <person name="Duerre P."/>
            <person name="Daniel R."/>
        </authorList>
    </citation>
    <scope>NUCLEOTIDE SEQUENCE [LARGE SCALE GENOMIC DNA]</scope>
    <source>
        <strain evidence="3 4">DSM 1911</strain>
    </source>
</reference>
<accession>A0A1F2PFN3</accession>
<gene>
    <name evidence="3" type="ORF">ACWI_23620</name>
</gene>
<dbReference type="RefSeq" id="WP_070371640.1">
    <property type="nucleotide sequence ID" value="NZ_LKEU01000033.1"/>
</dbReference>
<dbReference type="STRING" id="52694.ACWI_23620"/>
<name>A0A1F2PFN3_9FIRM</name>
<feature type="transmembrane region" description="Helical" evidence="2">
    <location>
        <begin position="16"/>
        <end position="38"/>
    </location>
</feature>
<evidence type="ECO:0000313" key="4">
    <source>
        <dbReference type="Proteomes" id="UP000176244"/>
    </source>
</evidence>
<feature type="compositionally biased region" description="Gly residues" evidence="1">
    <location>
        <begin position="783"/>
        <end position="795"/>
    </location>
</feature>
<protein>
    <submittedName>
        <fullName evidence="3">Uncharacterized protein</fullName>
    </submittedName>
</protein>
<dbReference type="EMBL" id="LKEU01000033">
    <property type="protein sequence ID" value="OFV70157.1"/>
    <property type="molecule type" value="Genomic_DNA"/>
</dbReference>
<evidence type="ECO:0000256" key="2">
    <source>
        <dbReference type="SAM" id="Phobius"/>
    </source>
</evidence>
<feature type="compositionally biased region" description="Polar residues" evidence="1">
    <location>
        <begin position="802"/>
        <end position="811"/>
    </location>
</feature>
<keyword evidence="2" id="KW-0812">Transmembrane</keyword>
<evidence type="ECO:0000313" key="3">
    <source>
        <dbReference type="EMBL" id="OFV70157.1"/>
    </source>
</evidence>
<keyword evidence="2" id="KW-0472">Membrane</keyword>
<organism evidence="3 4">
    <name type="scientific">Acetobacterium wieringae</name>
    <dbReference type="NCBI Taxonomy" id="52694"/>
    <lineage>
        <taxon>Bacteria</taxon>
        <taxon>Bacillati</taxon>
        <taxon>Bacillota</taxon>
        <taxon>Clostridia</taxon>
        <taxon>Eubacteriales</taxon>
        <taxon>Eubacteriaceae</taxon>
        <taxon>Acetobacterium</taxon>
    </lineage>
</organism>
<proteinExistence type="predicted"/>
<dbReference type="AlphaFoldDB" id="A0A1F2PFN3"/>
<dbReference type="OrthoDB" id="1778486at2"/>
<dbReference type="Proteomes" id="UP000176244">
    <property type="component" value="Unassembled WGS sequence"/>
</dbReference>
<keyword evidence="2" id="KW-1133">Transmembrane helix</keyword>
<evidence type="ECO:0000256" key="1">
    <source>
        <dbReference type="SAM" id="MobiDB-lite"/>
    </source>
</evidence>